<gene>
    <name evidence="2" type="ORF">HYPSUDRAFT_207789</name>
</gene>
<feature type="region of interest" description="Disordered" evidence="1">
    <location>
        <begin position="74"/>
        <end position="102"/>
    </location>
</feature>
<dbReference type="Proteomes" id="UP000054270">
    <property type="component" value="Unassembled WGS sequence"/>
</dbReference>
<evidence type="ECO:0000313" key="3">
    <source>
        <dbReference type="Proteomes" id="UP000054270"/>
    </source>
</evidence>
<dbReference type="EMBL" id="KN817642">
    <property type="protein sequence ID" value="KJA15518.1"/>
    <property type="molecule type" value="Genomic_DNA"/>
</dbReference>
<dbReference type="AlphaFoldDB" id="A0A0D2LXA4"/>
<sequence length="137" mass="14949">MTIEGDLRELELVSESEGPPEHFQVRVCVAAAAATGDLRRVPHRTALDVPPRAAAVYANVIFGAASLRVARARLRETQPPRQPRQPRVTATTTTHAAPAPALRSGGAVEVWWRYADSLRTPTVYKQSESPAAFVRAR</sequence>
<reference evidence="3" key="1">
    <citation type="submission" date="2014-04" db="EMBL/GenBank/DDBJ databases">
        <title>Evolutionary Origins and Diversification of the Mycorrhizal Mutualists.</title>
        <authorList>
            <consortium name="DOE Joint Genome Institute"/>
            <consortium name="Mycorrhizal Genomics Consortium"/>
            <person name="Kohler A."/>
            <person name="Kuo A."/>
            <person name="Nagy L.G."/>
            <person name="Floudas D."/>
            <person name="Copeland A."/>
            <person name="Barry K.W."/>
            <person name="Cichocki N."/>
            <person name="Veneault-Fourrey C."/>
            <person name="LaButti K."/>
            <person name="Lindquist E.A."/>
            <person name="Lipzen A."/>
            <person name="Lundell T."/>
            <person name="Morin E."/>
            <person name="Murat C."/>
            <person name="Riley R."/>
            <person name="Ohm R."/>
            <person name="Sun H."/>
            <person name="Tunlid A."/>
            <person name="Henrissat B."/>
            <person name="Grigoriev I.V."/>
            <person name="Hibbett D.S."/>
            <person name="Martin F."/>
        </authorList>
    </citation>
    <scope>NUCLEOTIDE SEQUENCE [LARGE SCALE GENOMIC DNA]</scope>
    <source>
        <strain evidence="3">FD-334 SS-4</strain>
    </source>
</reference>
<organism evidence="2 3">
    <name type="scientific">Hypholoma sublateritium (strain FD-334 SS-4)</name>
    <dbReference type="NCBI Taxonomy" id="945553"/>
    <lineage>
        <taxon>Eukaryota</taxon>
        <taxon>Fungi</taxon>
        <taxon>Dikarya</taxon>
        <taxon>Basidiomycota</taxon>
        <taxon>Agaricomycotina</taxon>
        <taxon>Agaricomycetes</taxon>
        <taxon>Agaricomycetidae</taxon>
        <taxon>Agaricales</taxon>
        <taxon>Agaricineae</taxon>
        <taxon>Strophariaceae</taxon>
        <taxon>Hypholoma</taxon>
    </lineage>
</organism>
<evidence type="ECO:0000313" key="2">
    <source>
        <dbReference type="EMBL" id="KJA15518.1"/>
    </source>
</evidence>
<accession>A0A0D2LXA4</accession>
<protein>
    <submittedName>
        <fullName evidence="2">Uncharacterized protein</fullName>
    </submittedName>
</protein>
<keyword evidence="3" id="KW-1185">Reference proteome</keyword>
<name>A0A0D2LXA4_HYPSF</name>
<proteinExistence type="predicted"/>
<evidence type="ECO:0000256" key="1">
    <source>
        <dbReference type="SAM" id="MobiDB-lite"/>
    </source>
</evidence>
<feature type="compositionally biased region" description="Low complexity" evidence="1">
    <location>
        <begin position="85"/>
        <end position="101"/>
    </location>
</feature>